<dbReference type="EMBL" id="PNCM01000010">
    <property type="protein sequence ID" value="TMP82566.1"/>
    <property type="molecule type" value="Genomic_DNA"/>
</dbReference>
<organism evidence="6 7">
    <name type="scientific">Pseudoalteromonas phenolica</name>
    <dbReference type="NCBI Taxonomy" id="161398"/>
    <lineage>
        <taxon>Bacteria</taxon>
        <taxon>Pseudomonadati</taxon>
        <taxon>Pseudomonadota</taxon>
        <taxon>Gammaproteobacteria</taxon>
        <taxon>Alteromonadales</taxon>
        <taxon>Pseudoalteromonadaceae</taxon>
        <taxon>Pseudoalteromonas</taxon>
    </lineage>
</organism>
<sequence>MKLKSYDPSNGELLGELEYSSNENTQRVIEKAKIAQKQWKSIPLQQRVKIIDKAFKSLIPHQEELAVLLCKEMGKKHNRGLSEVRGSIFSGAHYAKEAGNALSPQPNSNIEFRPLGVCAVISPWNYPLAMAVNLITPALVAGNTVVFKPSEETPLIADKFVALLNSALPDNVLNILHGDGSVGNTIVDSQDIDLVAFTGSLEVGKKIMTSASNNLKRLVMELGGNDPMIVLNDANLDAAAQFAVASSFENSGQMCTSTERVYVQSKVAPEFIAKVKAIASQYKIGPWHDENTHLGPIINEKQLSKIDSHVKDALSKGANLLLGGRILDGRYYEPTVITGMKSDMQMESNETFGPIVAISEFESIEEAISRANNSIYGLGAVVFGQANARAVANQLEAGMIGINKGPGGSGDSPWVGAKQSGYGFHGSQEGHRLFAQVTVVE</sequence>
<evidence type="ECO:0000256" key="2">
    <source>
        <dbReference type="ARBA" id="ARBA00023002"/>
    </source>
</evidence>
<reference evidence="7" key="2">
    <citation type="submission" date="2019-06" db="EMBL/GenBank/DDBJ databases">
        <title>Co-occurence of chitin degradation, pigmentation and bioactivity in marine Pseudoalteromonas.</title>
        <authorList>
            <person name="Sonnenschein E.C."/>
            <person name="Bech P.K."/>
        </authorList>
    </citation>
    <scope>NUCLEOTIDE SEQUENCE [LARGE SCALE GENOMIC DNA]</scope>
    <source>
        <strain evidence="7">S1189</strain>
    </source>
</reference>
<comment type="similarity">
    <text evidence="1 4">Belongs to the aldehyde dehydrogenase family.</text>
</comment>
<feature type="active site" evidence="3">
    <location>
        <position position="221"/>
    </location>
</feature>
<accession>A0A5S3YWU5</accession>
<dbReference type="Gene3D" id="3.40.309.10">
    <property type="entry name" value="Aldehyde Dehydrogenase, Chain A, domain 2"/>
    <property type="match status" value="1"/>
</dbReference>
<gene>
    <name evidence="6" type="ORF">CWB73_04515</name>
</gene>
<name>A0A5S3YWU5_9GAMM</name>
<evidence type="ECO:0000256" key="4">
    <source>
        <dbReference type="RuleBase" id="RU003345"/>
    </source>
</evidence>
<dbReference type="InterPro" id="IPR016161">
    <property type="entry name" value="Ald_DH/histidinol_DH"/>
</dbReference>
<dbReference type="RefSeq" id="WP_138566644.1">
    <property type="nucleotide sequence ID" value="NZ_PNCM01000010.1"/>
</dbReference>
<dbReference type="InterPro" id="IPR029510">
    <property type="entry name" value="Ald_DH_CS_GLU"/>
</dbReference>
<dbReference type="PANTHER" id="PTHR43353:SF5">
    <property type="entry name" value="SUCCINATE-SEMIALDEHYDE DEHYDROGENASE, MITOCHONDRIAL"/>
    <property type="match status" value="1"/>
</dbReference>
<feature type="domain" description="Aldehyde dehydrogenase" evidence="5">
    <location>
        <begin position="3"/>
        <end position="439"/>
    </location>
</feature>
<dbReference type="Proteomes" id="UP000307362">
    <property type="component" value="Unassembled WGS sequence"/>
</dbReference>
<evidence type="ECO:0000313" key="6">
    <source>
        <dbReference type="EMBL" id="TMP82566.1"/>
    </source>
</evidence>
<keyword evidence="2 4" id="KW-0560">Oxidoreductase</keyword>
<dbReference type="InterPro" id="IPR016162">
    <property type="entry name" value="Ald_DH_N"/>
</dbReference>
<comment type="caution">
    <text evidence="6">The sequence shown here is derived from an EMBL/GenBank/DDBJ whole genome shotgun (WGS) entry which is preliminary data.</text>
</comment>
<dbReference type="Pfam" id="PF00171">
    <property type="entry name" value="Aldedh"/>
    <property type="match status" value="1"/>
</dbReference>
<evidence type="ECO:0000259" key="5">
    <source>
        <dbReference type="Pfam" id="PF00171"/>
    </source>
</evidence>
<proteinExistence type="inferred from homology"/>
<dbReference type="PROSITE" id="PS00687">
    <property type="entry name" value="ALDEHYDE_DEHYDR_GLU"/>
    <property type="match status" value="1"/>
</dbReference>
<dbReference type="InterPro" id="IPR016163">
    <property type="entry name" value="Ald_DH_C"/>
</dbReference>
<reference evidence="6 7" key="1">
    <citation type="submission" date="2017-12" db="EMBL/GenBank/DDBJ databases">
        <authorList>
            <person name="Paulsen S."/>
            <person name="Gram L.K."/>
        </authorList>
    </citation>
    <scope>NUCLEOTIDE SEQUENCE [LARGE SCALE GENOMIC DNA]</scope>
    <source>
        <strain evidence="6 7">S1189</strain>
    </source>
</reference>
<dbReference type="InterPro" id="IPR015590">
    <property type="entry name" value="Aldehyde_DH_dom"/>
</dbReference>
<evidence type="ECO:0000256" key="3">
    <source>
        <dbReference type="PROSITE-ProRule" id="PRU10007"/>
    </source>
</evidence>
<dbReference type="InterPro" id="IPR050740">
    <property type="entry name" value="Aldehyde_DH_Superfamily"/>
</dbReference>
<dbReference type="Gene3D" id="3.40.605.10">
    <property type="entry name" value="Aldehyde Dehydrogenase, Chain A, domain 1"/>
    <property type="match status" value="1"/>
</dbReference>
<dbReference type="GO" id="GO:0016620">
    <property type="term" value="F:oxidoreductase activity, acting on the aldehyde or oxo group of donors, NAD or NADP as acceptor"/>
    <property type="evidence" value="ECO:0007669"/>
    <property type="project" value="InterPro"/>
</dbReference>
<dbReference type="OrthoDB" id="9812625at2"/>
<evidence type="ECO:0000256" key="1">
    <source>
        <dbReference type="ARBA" id="ARBA00009986"/>
    </source>
</evidence>
<dbReference type="SUPFAM" id="SSF53720">
    <property type="entry name" value="ALDH-like"/>
    <property type="match status" value="1"/>
</dbReference>
<dbReference type="AlphaFoldDB" id="A0A5S3YWU5"/>
<dbReference type="FunFam" id="3.40.309.10:FF:000009">
    <property type="entry name" value="Aldehyde dehydrogenase A"/>
    <property type="match status" value="1"/>
</dbReference>
<protein>
    <submittedName>
        <fullName evidence="6">Aldehyde dehydrogenase</fullName>
    </submittedName>
</protein>
<dbReference type="PANTHER" id="PTHR43353">
    <property type="entry name" value="SUCCINATE-SEMIALDEHYDE DEHYDROGENASE, MITOCHONDRIAL"/>
    <property type="match status" value="1"/>
</dbReference>
<evidence type="ECO:0000313" key="7">
    <source>
        <dbReference type="Proteomes" id="UP000307362"/>
    </source>
</evidence>